<dbReference type="SUPFAM" id="SSF57850">
    <property type="entry name" value="RING/U-box"/>
    <property type="match status" value="1"/>
</dbReference>
<evidence type="ECO:0000256" key="7">
    <source>
        <dbReference type="ARBA" id="ARBA00022771"/>
    </source>
</evidence>
<keyword evidence="7" id="KW-0863">Zinc-finger</keyword>
<name>A0AAP0RBT6_LIQFO</name>
<keyword evidence="8" id="KW-0833">Ubl conjugation pathway</keyword>
<dbReference type="PANTHER" id="PTHR11685">
    <property type="entry name" value="RBR FAMILY RING FINGER AND IBR DOMAIN-CONTAINING"/>
    <property type="match status" value="1"/>
</dbReference>
<comment type="caution">
    <text evidence="11">The sequence shown here is derived from an EMBL/GenBank/DDBJ whole genome shotgun (WGS) entry which is preliminary data.</text>
</comment>
<evidence type="ECO:0000256" key="8">
    <source>
        <dbReference type="ARBA" id="ARBA00022786"/>
    </source>
</evidence>
<proteinExistence type="predicted"/>
<protein>
    <recommendedName>
        <fullName evidence="3">RBR-type E3 ubiquitin transferase</fullName>
        <ecNumber evidence="3">2.3.2.31</ecNumber>
    </recommendedName>
</protein>
<dbReference type="Pfam" id="PF01485">
    <property type="entry name" value="IBR"/>
    <property type="match status" value="1"/>
</dbReference>
<keyword evidence="12" id="KW-1185">Reference proteome</keyword>
<keyword evidence="4" id="KW-0808">Transferase</keyword>
<dbReference type="CDD" id="cd22582">
    <property type="entry name" value="BRcat_RBR_unk"/>
    <property type="match status" value="1"/>
</dbReference>
<keyword evidence="6" id="KW-0677">Repeat</keyword>
<comment type="cofactor">
    <cofactor evidence="2">
        <name>Zn(2+)</name>
        <dbReference type="ChEBI" id="CHEBI:29105"/>
    </cofactor>
</comment>
<evidence type="ECO:0000256" key="5">
    <source>
        <dbReference type="ARBA" id="ARBA00022723"/>
    </source>
</evidence>
<dbReference type="InterPro" id="IPR002867">
    <property type="entry name" value="IBR_dom"/>
</dbReference>
<dbReference type="InterPro" id="IPR031127">
    <property type="entry name" value="E3_UB_ligase_RBR"/>
</dbReference>
<evidence type="ECO:0000256" key="2">
    <source>
        <dbReference type="ARBA" id="ARBA00001947"/>
    </source>
</evidence>
<evidence type="ECO:0000259" key="10">
    <source>
        <dbReference type="PROSITE" id="PS51873"/>
    </source>
</evidence>
<accession>A0AAP0RBT6</accession>
<sequence length="181" mass="20050">MPDNEDNVLCIRCPESDCEKGVLEPEYCRPILPADVFGRWGDALCESLILASQKFYCPFKDCSALLINDGGEVATQFECPNCWRLFCAKCKASWHLGIACAEFQKLNKDEREIEDIMSVKLAKDKKSKRCPKCRFYVEKSEGVDLLSVTTVELPPQAGPISVLSVSISASLADTCGWGSLL</sequence>
<evidence type="ECO:0000256" key="9">
    <source>
        <dbReference type="ARBA" id="ARBA00022833"/>
    </source>
</evidence>
<dbReference type="Gene3D" id="1.20.120.1750">
    <property type="match status" value="1"/>
</dbReference>
<dbReference type="AlphaFoldDB" id="A0AAP0RBT6"/>
<dbReference type="PROSITE" id="PS51873">
    <property type="entry name" value="TRIAD"/>
    <property type="match status" value="1"/>
</dbReference>
<dbReference type="InterPro" id="IPR013083">
    <property type="entry name" value="Znf_RING/FYVE/PHD"/>
</dbReference>
<organism evidence="11 12">
    <name type="scientific">Liquidambar formosana</name>
    <name type="common">Formosan gum</name>
    <dbReference type="NCBI Taxonomy" id="63359"/>
    <lineage>
        <taxon>Eukaryota</taxon>
        <taxon>Viridiplantae</taxon>
        <taxon>Streptophyta</taxon>
        <taxon>Embryophyta</taxon>
        <taxon>Tracheophyta</taxon>
        <taxon>Spermatophyta</taxon>
        <taxon>Magnoliopsida</taxon>
        <taxon>eudicotyledons</taxon>
        <taxon>Gunneridae</taxon>
        <taxon>Pentapetalae</taxon>
        <taxon>Saxifragales</taxon>
        <taxon>Altingiaceae</taxon>
        <taxon>Liquidambar</taxon>
    </lineage>
</organism>
<comment type="catalytic activity">
    <reaction evidence="1">
        <text>[E2 ubiquitin-conjugating enzyme]-S-ubiquitinyl-L-cysteine + [acceptor protein]-L-lysine = [E2 ubiquitin-conjugating enzyme]-L-cysteine + [acceptor protein]-N(6)-ubiquitinyl-L-lysine.</text>
        <dbReference type="EC" id="2.3.2.31"/>
    </reaction>
</comment>
<evidence type="ECO:0000256" key="3">
    <source>
        <dbReference type="ARBA" id="ARBA00012251"/>
    </source>
</evidence>
<keyword evidence="9" id="KW-0862">Zinc</keyword>
<keyword evidence="5" id="KW-0479">Metal-binding</keyword>
<evidence type="ECO:0000256" key="6">
    <source>
        <dbReference type="ARBA" id="ARBA00022737"/>
    </source>
</evidence>
<dbReference type="Proteomes" id="UP001415857">
    <property type="component" value="Unassembled WGS sequence"/>
</dbReference>
<evidence type="ECO:0000313" key="11">
    <source>
        <dbReference type="EMBL" id="KAK9274664.1"/>
    </source>
</evidence>
<dbReference type="Gene3D" id="3.30.40.10">
    <property type="entry name" value="Zinc/RING finger domain, C3HC4 (zinc finger)"/>
    <property type="match status" value="1"/>
</dbReference>
<feature type="domain" description="RING-type" evidence="10">
    <location>
        <begin position="1"/>
        <end position="181"/>
    </location>
</feature>
<dbReference type="EC" id="2.3.2.31" evidence="3"/>
<dbReference type="EMBL" id="JBBPBK010000011">
    <property type="protein sequence ID" value="KAK9274664.1"/>
    <property type="molecule type" value="Genomic_DNA"/>
</dbReference>
<dbReference type="GO" id="GO:0061630">
    <property type="term" value="F:ubiquitin protein ligase activity"/>
    <property type="evidence" value="ECO:0007669"/>
    <property type="project" value="UniProtKB-EC"/>
</dbReference>
<reference evidence="11 12" key="1">
    <citation type="journal article" date="2024" name="Plant J.">
        <title>Genome sequences and population genomics reveal climatic adaptation and genomic divergence between two closely related sweetgum species.</title>
        <authorList>
            <person name="Xu W.Q."/>
            <person name="Ren C.Q."/>
            <person name="Zhang X.Y."/>
            <person name="Comes H.P."/>
            <person name="Liu X.H."/>
            <person name="Li Y.G."/>
            <person name="Kettle C.J."/>
            <person name="Jalonen R."/>
            <person name="Gaisberger H."/>
            <person name="Ma Y.Z."/>
            <person name="Qiu Y.X."/>
        </authorList>
    </citation>
    <scope>NUCLEOTIDE SEQUENCE [LARGE SCALE GENOMIC DNA]</scope>
    <source>
        <strain evidence="11">Hangzhou</strain>
    </source>
</reference>
<gene>
    <name evidence="11" type="ORF">L1049_021915</name>
</gene>
<dbReference type="InterPro" id="IPR044066">
    <property type="entry name" value="TRIAD_supradom"/>
</dbReference>
<dbReference type="GO" id="GO:0008270">
    <property type="term" value="F:zinc ion binding"/>
    <property type="evidence" value="ECO:0007669"/>
    <property type="project" value="UniProtKB-KW"/>
</dbReference>
<evidence type="ECO:0000256" key="1">
    <source>
        <dbReference type="ARBA" id="ARBA00001798"/>
    </source>
</evidence>
<evidence type="ECO:0000313" key="12">
    <source>
        <dbReference type="Proteomes" id="UP001415857"/>
    </source>
</evidence>
<dbReference type="SMART" id="SM00647">
    <property type="entry name" value="IBR"/>
    <property type="match status" value="1"/>
</dbReference>
<evidence type="ECO:0000256" key="4">
    <source>
        <dbReference type="ARBA" id="ARBA00022679"/>
    </source>
</evidence>
<dbReference type="GO" id="GO:0016567">
    <property type="term" value="P:protein ubiquitination"/>
    <property type="evidence" value="ECO:0007669"/>
    <property type="project" value="InterPro"/>
</dbReference>